<proteinExistence type="predicted"/>
<protein>
    <submittedName>
        <fullName evidence="5">1-acyl-sn-glycerol-3-phosphate acyltransferase</fullName>
    </submittedName>
</protein>
<dbReference type="SMART" id="SM00563">
    <property type="entry name" value="PlsC"/>
    <property type="match status" value="1"/>
</dbReference>
<evidence type="ECO:0000256" key="2">
    <source>
        <dbReference type="ARBA" id="ARBA00023315"/>
    </source>
</evidence>
<sequence>MNETSRYTSRTLAAARFVAQQGLMKRLVWSVTDVTVHHADRLDGARPPMVVVANHTSHLDTPVIMGALPRRLSRYLAAGAAQDYFFKNKAKAVGTSLFFNAFPVDRKRTGKRRGMSGHLLEAGVPLLIFPEGTRSKTKAMRRFKPGVARLSMSRKVPVLPIALIGCGAAMPKDSSWPVKGRPPIHVDFGTPMLPLPDETAGAFTQRLEDTVRQMHEETAKAVGMPTFAELEAAAALEETTPDTGETSRTKED</sequence>
<keyword evidence="2 5" id="KW-0012">Acyltransferase</keyword>
<evidence type="ECO:0000313" key="5">
    <source>
        <dbReference type="EMBL" id="TQL58375.1"/>
    </source>
</evidence>
<dbReference type="PANTHER" id="PTHR10434:SF11">
    <property type="entry name" value="1-ACYL-SN-GLYCEROL-3-PHOSPHATE ACYLTRANSFERASE"/>
    <property type="match status" value="1"/>
</dbReference>
<dbReference type="Proteomes" id="UP000316196">
    <property type="component" value="Unassembled WGS sequence"/>
</dbReference>
<comment type="caution">
    <text evidence="5">The sequence shown here is derived from an EMBL/GenBank/DDBJ whole genome shotgun (WGS) entry which is preliminary data.</text>
</comment>
<keyword evidence="6" id="KW-1185">Reference proteome</keyword>
<feature type="region of interest" description="Disordered" evidence="3">
    <location>
        <begin position="229"/>
        <end position="252"/>
    </location>
</feature>
<dbReference type="PANTHER" id="PTHR10434">
    <property type="entry name" value="1-ACYL-SN-GLYCEROL-3-PHOSPHATE ACYLTRANSFERASE"/>
    <property type="match status" value="1"/>
</dbReference>
<gene>
    <name evidence="5" type="ORF">FB460_2236</name>
</gene>
<dbReference type="GO" id="GO:0006654">
    <property type="term" value="P:phosphatidic acid biosynthetic process"/>
    <property type="evidence" value="ECO:0007669"/>
    <property type="project" value="TreeGrafter"/>
</dbReference>
<dbReference type="SUPFAM" id="SSF69593">
    <property type="entry name" value="Glycerol-3-phosphate (1)-acyltransferase"/>
    <property type="match status" value="1"/>
</dbReference>
<feature type="compositionally biased region" description="Low complexity" evidence="3">
    <location>
        <begin position="229"/>
        <end position="238"/>
    </location>
</feature>
<dbReference type="CDD" id="cd07989">
    <property type="entry name" value="LPLAT_AGPAT-like"/>
    <property type="match status" value="1"/>
</dbReference>
<evidence type="ECO:0000259" key="4">
    <source>
        <dbReference type="SMART" id="SM00563"/>
    </source>
</evidence>
<dbReference type="InterPro" id="IPR002123">
    <property type="entry name" value="Plipid/glycerol_acylTrfase"/>
</dbReference>
<dbReference type="AlphaFoldDB" id="A0A542ZDF9"/>
<accession>A0A542ZDF9</accession>
<organism evidence="5 6">
    <name type="scientific">Propioniferax innocua</name>
    <dbReference type="NCBI Taxonomy" id="1753"/>
    <lineage>
        <taxon>Bacteria</taxon>
        <taxon>Bacillati</taxon>
        <taxon>Actinomycetota</taxon>
        <taxon>Actinomycetes</taxon>
        <taxon>Propionibacteriales</taxon>
        <taxon>Propionibacteriaceae</taxon>
        <taxon>Propioniferax</taxon>
    </lineage>
</organism>
<dbReference type="Pfam" id="PF01553">
    <property type="entry name" value="Acyltransferase"/>
    <property type="match status" value="1"/>
</dbReference>
<evidence type="ECO:0000256" key="1">
    <source>
        <dbReference type="ARBA" id="ARBA00022679"/>
    </source>
</evidence>
<evidence type="ECO:0000313" key="6">
    <source>
        <dbReference type="Proteomes" id="UP000316196"/>
    </source>
</evidence>
<evidence type="ECO:0000256" key="3">
    <source>
        <dbReference type="SAM" id="MobiDB-lite"/>
    </source>
</evidence>
<dbReference type="EMBL" id="VFOR01000002">
    <property type="protein sequence ID" value="TQL58375.1"/>
    <property type="molecule type" value="Genomic_DNA"/>
</dbReference>
<dbReference type="GO" id="GO:0003841">
    <property type="term" value="F:1-acylglycerol-3-phosphate O-acyltransferase activity"/>
    <property type="evidence" value="ECO:0007669"/>
    <property type="project" value="TreeGrafter"/>
</dbReference>
<name>A0A542ZDF9_9ACTN</name>
<feature type="domain" description="Phospholipid/glycerol acyltransferase" evidence="4">
    <location>
        <begin position="49"/>
        <end position="166"/>
    </location>
</feature>
<dbReference type="RefSeq" id="WP_211345948.1">
    <property type="nucleotide sequence ID" value="NZ_BAAAMD010000002.1"/>
</dbReference>
<reference evidence="5 6" key="1">
    <citation type="submission" date="2019-06" db="EMBL/GenBank/DDBJ databases">
        <title>Sequencing the genomes of 1000 actinobacteria strains.</title>
        <authorList>
            <person name="Klenk H.-P."/>
        </authorList>
    </citation>
    <scope>NUCLEOTIDE SEQUENCE [LARGE SCALE GENOMIC DNA]</scope>
    <source>
        <strain evidence="5 6">DSM 8251</strain>
    </source>
</reference>
<keyword evidence="1 5" id="KW-0808">Transferase</keyword>